<dbReference type="Proteomes" id="UP000555763">
    <property type="component" value="Unassembled WGS sequence"/>
</dbReference>
<dbReference type="EMBL" id="MRVZ01000191">
    <property type="protein sequence ID" value="PAU10243.1"/>
    <property type="molecule type" value="Genomic_DNA"/>
</dbReference>
<evidence type="ECO:0000313" key="9">
    <source>
        <dbReference type="Proteomes" id="UP000555763"/>
    </source>
</evidence>
<dbReference type="NCBIfam" id="TIGR02761">
    <property type="entry name" value="TraE_TIGR"/>
    <property type="match status" value="1"/>
</dbReference>
<sequence>MEHGARLSTSRVLAIAFIFMSLLIVLSLTVNVIQGVNNYRLQNEQRTAVTPMGFNMPFAVSQNSADASFLQQMALAFIALRLNVSPEIVDASHQALLQYIRPGAQNKMKVILAEEAKLIKKDNVNSAFFQTSVRVWPQYGRVEIRGIRKTWIGNSEPFTDIKHYILILKRENGVTWLDNFGETDDEKK</sequence>
<evidence type="ECO:0000313" key="4">
    <source>
        <dbReference type="EMBL" id="MDW9353472.1"/>
    </source>
</evidence>
<dbReference type="Proteomes" id="UP001271591">
    <property type="component" value="Unassembled WGS sequence"/>
</dbReference>
<organism evidence="5 8">
    <name type="scientific">Escherichia coli</name>
    <dbReference type="NCBI Taxonomy" id="562"/>
    <lineage>
        <taxon>Bacteria</taxon>
        <taxon>Pseudomonadati</taxon>
        <taxon>Pseudomonadota</taxon>
        <taxon>Gammaproteobacteria</taxon>
        <taxon>Enterobacterales</taxon>
        <taxon>Enterobacteriaceae</taxon>
        <taxon>Escherichia</taxon>
    </lineage>
</organism>
<evidence type="ECO:0000313" key="7">
    <source>
        <dbReference type="Proteomes" id="UP000218543"/>
    </source>
</evidence>
<feature type="transmembrane region" description="Helical" evidence="1">
    <location>
        <begin position="12"/>
        <end position="33"/>
    </location>
</feature>
<protein>
    <submittedName>
        <fullName evidence="5">Type IV conjugative transfer system protein TraE</fullName>
    </submittedName>
</protein>
<proteinExistence type="predicted"/>
<reference evidence="4" key="5">
    <citation type="submission" date="2023-10" db="EMBL/GenBank/DDBJ databases">
        <title>Draft Genome Sequence of a Shiga toxin-producing Escherichia coli strain from deer meat showing an IS-element integration in the B-subunit of the Shiga toxin Stx2b gene.</title>
        <authorList>
            <person name="Projahn M."/>
            <person name="Borowiak M."/>
        </authorList>
    </citation>
    <scope>NUCLEOTIDE SEQUENCE</scope>
    <source>
        <strain evidence="4">BfR-EC-18960</strain>
    </source>
</reference>
<dbReference type="EMBL" id="AATLZG010000045">
    <property type="protein sequence ID" value="EFM8156990.1"/>
    <property type="molecule type" value="Genomic_DNA"/>
</dbReference>
<dbReference type="InterPro" id="IPR007973">
    <property type="entry name" value="Pilus_assembly_TraE"/>
</dbReference>
<dbReference type="EMBL" id="JAAGYI010000069">
    <property type="protein sequence ID" value="NEM88261.1"/>
    <property type="molecule type" value="Genomic_DNA"/>
</dbReference>
<dbReference type="EMBL" id="JAWPMK010000004">
    <property type="protein sequence ID" value="MDW9353472.1"/>
    <property type="molecule type" value="Genomic_DNA"/>
</dbReference>
<evidence type="ECO:0000313" key="5">
    <source>
        <dbReference type="EMBL" id="NEM88261.1"/>
    </source>
</evidence>
<reference evidence="5 8" key="3">
    <citation type="submission" date="2020-02" db="EMBL/GenBank/DDBJ databases">
        <authorList>
            <person name="Subbiah M."/>
            <person name="Call D."/>
        </authorList>
    </citation>
    <scope>NUCLEOTIDE SEQUENCE [LARGE SCALE GENOMIC DNA]</scope>
    <source>
        <strain evidence="5 8">8375wC2</strain>
    </source>
</reference>
<name>A0A085NWE9_ECOLX</name>
<keyword evidence="1" id="KW-0472">Membrane</keyword>
<accession>A0A085NWE9</accession>
<evidence type="ECO:0000313" key="3">
    <source>
        <dbReference type="EMBL" id="EFM8156990.1"/>
    </source>
</evidence>
<reference evidence="6 7" key="1">
    <citation type="submission" date="2016-12" db="EMBL/GenBank/DDBJ databases">
        <title>Real-Time Genomic Investigation Underlying the Public Health Response to a Shiga Toxin-Producing Escherichia Coli O26:H11 Outbreak in a Nursery.</title>
        <authorList>
            <person name="Ferdous M."/>
            <person name="Moran-Gilad J."/>
            <person name="Rossen J.W."/>
            <person name="Gdalevich M."/>
        </authorList>
    </citation>
    <scope>NUCLEOTIDE SEQUENCE [LARGE SCALE GENOMIC DNA]</scope>
    <source>
        <strain evidence="6 7">STEC 514-2</strain>
    </source>
</reference>
<dbReference type="AlphaFoldDB" id="A0A085NWE9"/>
<gene>
    <name evidence="5" type="primary">traE</name>
    <name evidence="2" type="ORF">A2J79_004309</name>
    <name evidence="3" type="ORF">A5U30_004734</name>
    <name evidence="6" type="ORF">BTQ06_28470</name>
    <name evidence="5" type="ORF">G3V95_22775</name>
    <name evidence="4" type="ORF">R8G00_29045</name>
</gene>
<evidence type="ECO:0000313" key="2">
    <source>
        <dbReference type="EMBL" id="EFJ6483897.1"/>
    </source>
</evidence>
<dbReference type="EMBL" id="AATCLQ010000045">
    <property type="protein sequence ID" value="EFJ6483897.1"/>
    <property type="molecule type" value="Genomic_DNA"/>
</dbReference>
<dbReference type="RefSeq" id="WP_000399759.1">
    <property type="nucleotide sequence ID" value="NZ_AP027157.1"/>
</dbReference>
<reference evidence="3 9" key="4">
    <citation type="submission" date="2020-02" db="EMBL/GenBank/DDBJ databases">
        <authorList>
            <consortium name="PulseNet: The National Subtyping Network for Foodborne Disease Surveillance"/>
            <person name="Tarr C.L."/>
            <person name="Trees E."/>
            <person name="Katz L.S."/>
            <person name="Carleton-Romer H.A."/>
            <person name="Stroika S."/>
            <person name="Kucerova Z."/>
            <person name="Roache K.F."/>
            <person name="Sabol A.L."/>
            <person name="Besser J."/>
            <person name="Gerner-Smidt P."/>
        </authorList>
    </citation>
    <scope>NUCLEOTIDE SEQUENCE [LARGE SCALE GENOMIC DNA]</scope>
    <source>
        <strain evidence="3 9">PNUSAE002719</strain>
    </source>
</reference>
<evidence type="ECO:0000256" key="1">
    <source>
        <dbReference type="SAM" id="Phobius"/>
    </source>
</evidence>
<keyword evidence="1" id="KW-0812">Transmembrane</keyword>
<comment type="caution">
    <text evidence="5">The sequence shown here is derived from an EMBL/GenBank/DDBJ whole genome shotgun (WGS) entry which is preliminary data.</text>
</comment>
<keyword evidence="1" id="KW-1133">Transmembrane helix</keyword>
<dbReference type="Proteomes" id="UP000218543">
    <property type="component" value="Unassembled WGS sequence"/>
</dbReference>
<dbReference type="Pfam" id="PF05309">
    <property type="entry name" value="TraE"/>
    <property type="match status" value="1"/>
</dbReference>
<dbReference type="Proteomes" id="UP000469708">
    <property type="component" value="Unassembled WGS sequence"/>
</dbReference>
<evidence type="ECO:0000313" key="6">
    <source>
        <dbReference type="EMBL" id="PAU10243.1"/>
    </source>
</evidence>
<evidence type="ECO:0000313" key="8">
    <source>
        <dbReference type="Proteomes" id="UP000469708"/>
    </source>
</evidence>
<reference evidence="2" key="2">
    <citation type="submission" date="2020-02" db="EMBL/GenBank/DDBJ databases">
        <authorList>
            <person name="Ashton P.M."/>
            <person name="Dallman T."/>
            <person name="Nair S."/>
            <person name="De Pinna E."/>
            <person name="Peters T."/>
            <person name="Grant K."/>
        </authorList>
    </citation>
    <scope>NUCLEOTIDE SEQUENCE</scope>
    <source>
        <strain evidence="2">93335</strain>
    </source>
</reference>
<dbReference type="Proteomes" id="UP000711811">
    <property type="component" value="Unassembled WGS sequence"/>
</dbReference>